<dbReference type="SMART" id="SM00382">
    <property type="entry name" value="AAA"/>
    <property type="match status" value="2"/>
</dbReference>
<name>A0A0L0QKZ6_VIRPA</name>
<sequence>MHTLFHPNKFKLTPFLFFTGKGGVGKTSTACATAVSLAEEGKKVLLVSTDPASNLQDVFDVELTNKPTPIPSIENLSVANIDPEISAKEYKDNVVGPYRDKLPEAVINQMEEQLSGACTVEISAFDEFSSLLTDEGIRQTYDHVIFDTAPTGHTLRLLQLPTAWSGFLDENTHGASCLGPLAGLEAKKELYNAAVQSLSDPKQTTLMLVTRPEVSPLLEVTKASKELGEIGINNQTLLVNGVMKNYVKEDETSTAFYQRQQQALTSMPDELKNIPTYEIQLAPFNIAGIENMRRLFDETFPTDQNKESFVDIETPHLQKLIDDIQKSKQRIIFTMGKGGVGKTTVAAAIAIGLSEKGEKVHLTTTDPAAHIDEVLNHQTGNITVSRIDPKAEVEKYQQEVIEASKHELDEEGIAYLEEDLRSPCTEEIAVFRAFANIVEKANDEIIVIDTAPTGHTLLLLDSTQAYHKEMERSTGEVPLSVQQLLPRLRNPKETTVVIVTLAEATPVHEAGRLQDDLNRANITPKWWVINQSLYATHTVDPILHGRSVSEIDWIKEVEKHSNNNYVIIPWKIKNPVGYEAIKELTINTAEVYK</sequence>
<comment type="caution">
    <text evidence="3">The sequence shown here is derived from an EMBL/GenBank/DDBJ whole genome shotgun (WGS) entry which is preliminary data.</text>
</comment>
<protein>
    <submittedName>
        <fullName evidence="3">Arsenic ABC transporter ATPase</fullName>
    </submittedName>
</protein>
<feature type="domain" description="AAA+ ATPase" evidence="2">
    <location>
        <begin position="328"/>
        <end position="523"/>
    </location>
</feature>
<keyword evidence="4" id="KW-1185">Reference proteome</keyword>
<dbReference type="InterPro" id="IPR025723">
    <property type="entry name" value="ArsA/GET3_ATPase-like"/>
</dbReference>
<dbReference type="PATRIC" id="fig|1473.5.peg.1041"/>
<dbReference type="AlphaFoldDB" id="A0A0L0QKZ6"/>
<dbReference type="NCBIfam" id="TIGR00345">
    <property type="entry name" value="GET3_arsA_TRC40"/>
    <property type="match status" value="1"/>
</dbReference>
<feature type="domain" description="AAA+ ATPase" evidence="2">
    <location>
        <begin position="12"/>
        <end position="233"/>
    </location>
</feature>
<dbReference type="SUPFAM" id="SSF52540">
    <property type="entry name" value="P-loop containing nucleoside triphosphate hydrolases"/>
    <property type="match status" value="2"/>
</dbReference>
<dbReference type="GO" id="GO:0016887">
    <property type="term" value="F:ATP hydrolysis activity"/>
    <property type="evidence" value="ECO:0007669"/>
    <property type="project" value="InterPro"/>
</dbReference>
<dbReference type="RefSeq" id="WP_050351828.1">
    <property type="nucleotide sequence ID" value="NZ_CP073011.1"/>
</dbReference>
<organism evidence="3 4">
    <name type="scientific">Virgibacillus pantothenticus</name>
    <dbReference type="NCBI Taxonomy" id="1473"/>
    <lineage>
        <taxon>Bacteria</taxon>
        <taxon>Bacillati</taxon>
        <taxon>Bacillota</taxon>
        <taxon>Bacilli</taxon>
        <taxon>Bacillales</taxon>
        <taxon>Bacillaceae</taxon>
        <taxon>Virgibacillus</taxon>
    </lineage>
</organism>
<accession>A0A0L0QKZ6</accession>
<dbReference type="GO" id="GO:0015446">
    <property type="term" value="F:ATPase-coupled arsenite transmembrane transporter activity"/>
    <property type="evidence" value="ECO:0007669"/>
    <property type="project" value="InterPro"/>
</dbReference>
<evidence type="ECO:0000313" key="4">
    <source>
        <dbReference type="Proteomes" id="UP000036780"/>
    </source>
</evidence>
<dbReference type="Pfam" id="PF02374">
    <property type="entry name" value="ArsA_ATPase"/>
    <property type="match status" value="3"/>
</dbReference>
<reference evidence="4" key="1">
    <citation type="submission" date="2015-07" db="EMBL/GenBank/DDBJ databases">
        <title>Fjat-10053 dsm26.</title>
        <authorList>
            <person name="Liu B."/>
            <person name="Wang J."/>
            <person name="Zhu Y."/>
            <person name="Liu G."/>
            <person name="Chen Q."/>
            <person name="Chen Z."/>
            <person name="Lan J."/>
            <person name="Che J."/>
            <person name="Ge C."/>
            <person name="Shi H."/>
            <person name="Pan Z."/>
            <person name="Liu X."/>
        </authorList>
    </citation>
    <scope>NUCLEOTIDE SEQUENCE [LARGE SCALE GENOMIC DNA]</scope>
    <source>
        <strain evidence="4">DSM 26</strain>
    </source>
</reference>
<proteinExistence type="inferred from homology"/>
<dbReference type="NCBIfam" id="TIGR04291">
    <property type="entry name" value="arsen_driv_ArsA"/>
    <property type="match status" value="1"/>
</dbReference>
<gene>
    <name evidence="3" type="ORF">AFK71_12365</name>
</gene>
<dbReference type="PIRSF" id="PIRSF001327">
    <property type="entry name" value="Arsenical_pump-driving_ATPase"/>
    <property type="match status" value="1"/>
</dbReference>
<evidence type="ECO:0000313" key="3">
    <source>
        <dbReference type="EMBL" id="KNE19300.1"/>
    </source>
</evidence>
<dbReference type="GeneID" id="66872392"/>
<dbReference type="PANTHER" id="PTHR10803">
    <property type="entry name" value="ARSENICAL PUMP-DRIVING ATPASE ARSENITE-TRANSLOCATING ATPASE"/>
    <property type="match status" value="1"/>
</dbReference>
<dbReference type="InterPro" id="IPR003593">
    <property type="entry name" value="AAA+_ATPase"/>
</dbReference>
<dbReference type="CDD" id="cd02035">
    <property type="entry name" value="ArsA"/>
    <property type="match status" value="2"/>
</dbReference>
<dbReference type="GO" id="GO:0005524">
    <property type="term" value="F:ATP binding"/>
    <property type="evidence" value="ECO:0007669"/>
    <property type="project" value="InterPro"/>
</dbReference>
<evidence type="ECO:0000259" key="2">
    <source>
        <dbReference type="SMART" id="SM00382"/>
    </source>
</evidence>
<comment type="similarity">
    <text evidence="1">Belongs to the arsA ATPase family.</text>
</comment>
<dbReference type="EMBL" id="LGTO01000007">
    <property type="protein sequence ID" value="KNE19300.1"/>
    <property type="molecule type" value="Genomic_DNA"/>
</dbReference>
<dbReference type="OrthoDB" id="9780677at2"/>
<dbReference type="InterPro" id="IPR027541">
    <property type="entry name" value="Ars_ATPase"/>
</dbReference>
<dbReference type="InterPro" id="IPR016300">
    <property type="entry name" value="ATPase_ArsA/GET3"/>
</dbReference>
<dbReference type="InterPro" id="IPR027417">
    <property type="entry name" value="P-loop_NTPase"/>
</dbReference>
<dbReference type="PANTHER" id="PTHR10803:SF3">
    <property type="entry name" value="ATPASE GET3"/>
    <property type="match status" value="1"/>
</dbReference>
<dbReference type="Gene3D" id="3.40.50.300">
    <property type="entry name" value="P-loop containing nucleotide triphosphate hydrolases"/>
    <property type="match status" value="2"/>
</dbReference>
<evidence type="ECO:0000256" key="1">
    <source>
        <dbReference type="ARBA" id="ARBA00011040"/>
    </source>
</evidence>
<dbReference type="Proteomes" id="UP000036780">
    <property type="component" value="Unassembled WGS sequence"/>
</dbReference>